<dbReference type="InterPro" id="IPR012337">
    <property type="entry name" value="RNaseH-like_sf"/>
</dbReference>
<name>A0A0F9VHZ3_9ZZZZ</name>
<organism evidence="1">
    <name type="scientific">marine sediment metagenome</name>
    <dbReference type="NCBI Taxonomy" id="412755"/>
    <lineage>
        <taxon>unclassified sequences</taxon>
        <taxon>metagenomes</taxon>
        <taxon>ecological metagenomes</taxon>
    </lineage>
</organism>
<comment type="caution">
    <text evidence="1">The sequence shown here is derived from an EMBL/GenBank/DDBJ whole genome shotgun (WGS) entry which is preliminary data.</text>
</comment>
<sequence>MDFKELSSGIGHEDPLALLAFDPGHTTGWAFFEEMELKFCGEVDTDDIETAVGTLSKLFELYEPGRVVIEDYRVYKWRAKHHVGSQMMTTRVIGCIETLCIQQGIYEITKQPAHIAKGFCTNKKLKDWGFYQASQKHANDAIRHGCYYLLFGPIKHKDRQGSTVG</sequence>
<dbReference type="EMBL" id="LAZR01000524">
    <property type="protein sequence ID" value="KKN65433.1"/>
    <property type="molecule type" value="Genomic_DNA"/>
</dbReference>
<accession>A0A0F9VHZ3</accession>
<evidence type="ECO:0000313" key="1">
    <source>
        <dbReference type="EMBL" id="KKN65433.1"/>
    </source>
</evidence>
<dbReference type="SUPFAM" id="SSF53098">
    <property type="entry name" value="Ribonuclease H-like"/>
    <property type="match status" value="1"/>
</dbReference>
<protein>
    <recommendedName>
        <fullName evidence="2">Holliday junction resolvase RuvC</fullName>
    </recommendedName>
</protein>
<gene>
    <name evidence="1" type="ORF">LCGC14_0481530</name>
</gene>
<proteinExistence type="predicted"/>
<dbReference type="AlphaFoldDB" id="A0A0F9VHZ3"/>
<evidence type="ECO:0008006" key="2">
    <source>
        <dbReference type="Google" id="ProtNLM"/>
    </source>
</evidence>
<reference evidence="1" key="1">
    <citation type="journal article" date="2015" name="Nature">
        <title>Complex archaea that bridge the gap between prokaryotes and eukaryotes.</title>
        <authorList>
            <person name="Spang A."/>
            <person name="Saw J.H."/>
            <person name="Jorgensen S.L."/>
            <person name="Zaremba-Niedzwiedzka K."/>
            <person name="Martijn J."/>
            <person name="Lind A.E."/>
            <person name="van Eijk R."/>
            <person name="Schleper C."/>
            <person name="Guy L."/>
            <person name="Ettema T.J."/>
        </authorList>
    </citation>
    <scope>NUCLEOTIDE SEQUENCE</scope>
</reference>